<dbReference type="AlphaFoldDB" id="A0A1F7X829"/>
<protein>
    <submittedName>
        <fullName evidence="2">Oxidoreductase</fullName>
    </submittedName>
</protein>
<sequence>MKVGIIGTGTMGKNHARIYSELKGVEDIYVFDLNKDHAKEMRKMGYIVCDSVNELLDFVDAVSICVPTKHHLDIAKVAIENNVHCLIEKPVTSSFEEGNELLNFLDNRDLIVGVGHIERFNPIVDEIAKLIEKPFFVEIKRHNPSSSRITDSSVIEDLMIHDIDIVFNVLFDTNNYMIHSGGTVDYCKTMVKFNDSIATISASRKACKKIRNIYIEDENFTIEGDFMTQEIYTYWKPEKYGVEKERYTQENIIEKILVNKVEPLKVELKTFIDCVKRNKEFPVTPVQAINNLKICEEIKKGIA</sequence>
<dbReference type="InterPro" id="IPR051450">
    <property type="entry name" value="Gfo/Idh/MocA_Oxidoreductases"/>
</dbReference>
<comment type="caution">
    <text evidence="2">The sequence shown here is derived from an EMBL/GenBank/DDBJ whole genome shotgun (WGS) entry which is preliminary data.</text>
</comment>
<dbReference type="InterPro" id="IPR000683">
    <property type="entry name" value="Gfo/Idh/MocA-like_OxRdtase_N"/>
</dbReference>
<dbReference type="Gene3D" id="3.30.360.10">
    <property type="entry name" value="Dihydrodipicolinate Reductase, domain 2"/>
    <property type="match status" value="1"/>
</dbReference>
<gene>
    <name evidence="2" type="ORF">A2Z22_01780</name>
</gene>
<feature type="domain" description="Gfo/Idh/MocA-like oxidoreductase N-terminal" evidence="1">
    <location>
        <begin position="1"/>
        <end position="116"/>
    </location>
</feature>
<dbReference type="Proteomes" id="UP000177053">
    <property type="component" value="Unassembled WGS sequence"/>
</dbReference>
<name>A0A1F7X829_9BACT</name>
<evidence type="ECO:0000313" key="3">
    <source>
        <dbReference type="Proteomes" id="UP000177053"/>
    </source>
</evidence>
<dbReference type="PANTHER" id="PTHR43377:SF1">
    <property type="entry name" value="BILIVERDIN REDUCTASE A"/>
    <property type="match status" value="1"/>
</dbReference>
<accession>A0A1F7X829</accession>
<reference evidence="2 3" key="1">
    <citation type="journal article" date="2016" name="Nat. Commun.">
        <title>Thousands of microbial genomes shed light on interconnected biogeochemical processes in an aquifer system.</title>
        <authorList>
            <person name="Anantharaman K."/>
            <person name="Brown C.T."/>
            <person name="Hug L.A."/>
            <person name="Sharon I."/>
            <person name="Castelle C.J."/>
            <person name="Probst A.J."/>
            <person name="Thomas B.C."/>
            <person name="Singh A."/>
            <person name="Wilkins M.J."/>
            <person name="Karaoz U."/>
            <person name="Brodie E.L."/>
            <person name="Williams K.H."/>
            <person name="Hubbard S.S."/>
            <person name="Banfield J.F."/>
        </authorList>
    </citation>
    <scope>NUCLEOTIDE SEQUENCE [LARGE SCALE GENOMIC DNA]</scope>
</reference>
<organism evidence="2 3">
    <name type="scientific">Candidatus Woesebacteria bacterium RBG_16_34_12</name>
    <dbReference type="NCBI Taxonomy" id="1802480"/>
    <lineage>
        <taxon>Bacteria</taxon>
        <taxon>Candidatus Woeseibacteriota</taxon>
    </lineage>
</organism>
<evidence type="ECO:0000313" key="2">
    <source>
        <dbReference type="EMBL" id="OGM11196.1"/>
    </source>
</evidence>
<dbReference type="Gene3D" id="3.40.50.720">
    <property type="entry name" value="NAD(P)-binding Rossmann-like Domain"/>
    <property type="match status" value="1"/>
</dbReference>
<dbReference type="EMBL" id="MGFS01000024">
    <property type="protein sequence ID" value="OGM11196.1"/>
    <property type="molecule type" value="Genomic_DNA"/>
</dbReference>
<dbReference type="PANTHER" id="PTHR43377">
    <property type="entry name" value="BILIVERDIN REDUCTASE A"/>
    <property type="match status" value="1"/>
</dbReference>
<proteinExistence type="predicted"/>
<dbReference type="Pfam" id="PF01408">
    <property type="entry name" value="GFO_IDH_MocA"/>
    <property type="match status" value="1"/>
</dbReference>
<dbReference type="SUPFAM" id="SSF51735">
    <property type="entry name" value="NAD(P)-binding Rossmann-fold domains"/>
    <property type="match status" value="1"/>
</dbReference>
<dbReference type="GO" id="GO:0000166">
    <property type="term" value="F:nucleotide binding"/>
    <property type="evidence" value="ECO:0007669"/>
    <property type="project" value="InterPro"/>
</dbReference>
<evidence type="ECO:0000259" key="1">
    <source>
        <dbReference type="Pfam" id="PF01408"/>
    </source>
</evidence>
<dbReference type="InterPro" id="IPR036291">
    <property type="entry name" value="NAD(P)-bd_dom_sf"/>
</dbReference>